<comment type="caution">
    <text evidence="1">The sequence shown here is derived from an EMBL/GenBank/DDBJ whole genome shotgun (WGS) entry which is preliminary data.</text>
</comment>
<name>A0ABD0L6A9_9CAEN</name>
<accession>A0ABD0L6A9</accession>
<evidence type="ECO:0000313" key="1">
    <source>
        <dbReference type="EMBL" id="KAK7494667.1"/>
    </source>
</evidence>
<keyword evidence="2" id="KW-1185">Reference proteome</keyword>
<dbReference type="EMBL" id="JACVVK020000081">
    <property type="protein sequence ID" value="KAK7494667.1"/>
    <property type="molecule type" value="Genomic_DNA"/>
</dbReference>
<evidence type="ECO:0000313" key="2">
    <source>
        <dbReference type="Proteomes" id="UP001519460"/>
    </source>
</evidence>
<reference evidence="1 2" key="1">
    <citation type="journal article" date="2023" name="Sci. Data">
        <title>Genome assembly of the Korean intertidal mud-creeper Batillaria attramentaria.</title>
        <authorList>
            <person name="Patra A.K."/>
            <person name="Ho P.T."/>
            <person name="Jun S."/>
            <person name="Lee S.J."/>
            <person name="Kim Y."/>
            <person name="Won Y.J."/>
        </authorList>
    </citation>
    <scope>NUCLEOTIDE SEQUENCE [LARGE SCALE GENOMIC DNA]</scope>
    <source>
        <strain evidence="1">Wonlab-2016</strain>
    </source>
</reference>
<protein>
    <submittedName>
        <fullName evidence="1">Uncharacterized protein</fullName>
    </submittedName>
</protein>
<organism evidence="1 2">
    <name type="scientific">Batillaria attramentaria</name>
    <dbReference type="NCBI Taxonomy" id="370345"/>
    <lineage>
        <taxon>Eukaryota</taxon>
        <taxon>Metazoa</taxon>
        <taxon>Spiralia</taxon>
        <taxon>Lophotrochozoa</taxon>
        <taxon>Mollusca</taxon>
        <taxon>Gastropoda</taxon>
        <taxon>Caenogastropoda</taxon>
        <taxon>Sorbeoconcha</taxon>
        <taxon>Cerithioidea</taxon>
        <taxon>Batillariidae</taxon>
        <taxon>Batillaria</taxon>
    </lineage>
</organism>
<gene>
    <name evidence="1" type="ORF">BaRGS_00014065</name>
</gene>
<dbReference type="Proteomes" id="UP001519460">
    <property type="component" value="Unassembled WGS sequence"/>
</dbReference>
<sequence length="87" mass="9805">MNKTRSLCFFRLFSADHTAIMPQSNKRKTTSAALTTVPPAQSHTIYSLYNTTVITAMFIKPPLTMSVQNTEPLIKTRGDVDYTLSRH</sequence>
<proteinExistence type="predicted"/>
<dbReference type="AlphaFoldDB" id="A0ABD0L6A9"/>